<evidence type="ECO:0000259" key="5">
    <source>
        <dbReference type="Pfam" id="PF08240"/>
    </source>
</evidence>
<dbReference type="InterPro" id="IPR031640">
    <property type="entry name" value="Glu_dehyd_C"/>
</dbReference>
<dbReference type="AlphaFoldDB" id="A0A7K1LH39"/>
<evidence type="ECO:0000256" key="4">
    <source>
        <dbReference type="ARBA" id="ARBA00023002"/>
    </source>
</evidence>
<keyword evidence="4" id="KW-0560">Oxidoreductase</keyword>
<sequence length="337" mass="35842">MRAIEFDLEGTASVVDIPYPSPGPEDVVVQVLSTGSCGSDLSALRGTHPFRFPPLISGHEVGGVVTEVGEQVDDTVVGQRVVVEPQRFCRTCEYCTTGRHNLCPKKQMLGIAEWDGSFAEYVRVPAYTVLPVSGRIPDYALALVEPLAVAAHAVRQVRATPEHGRQPSHLVMGGGTIGALVTAVLQHVSPGRVTVSEPRGQNSDMLKAMGASDVLQPDAVSDRGELFDTVFVAAGHAPLVAEAVRRCAPGGTVVQVAVFNTEVPVPVGELQVQEIAFVGTAMYTREDFDVAAELLAERPDIAELMVTDRMDLAEGAEAITRMASHGPGTTIKLIMEP</sequence>
<evidence type="ECO:0000313" key="8">
    <source>
        <dbReference type="Proteomes" id="UP000462152"/>
    </source>
</evidence>
<proteinExistence type="predicted"/>
<dbReference type="OrthoDB" id="3567264at2"/>
<reference evidence="7 8" key="1">
    <citation type="submission" date="2019-12" db="EMBL/GenBank/DDBJ databases">
        <authorList>
            <person name="Li J."/>
            <person name="Shi Y."/>
            <person name="Xu G."/>
            <person name="Xiao D."/>
            <person name="Ran X."/>
        </authorList>
    </citation>
    <scope>NUCLEOTIDE SEQUENCE [LARGE SCALE GENOMIC DNA]</scope>
    <source>
        <strain evidence="7 8">JCM 15915</strain>
    </source>
</reference>
<dbReference type="PANTHER" id="PTHR43401:SF2">
    <property type="entry name" value="L-THREONINE 3-DEHYDROGENASE"/>
    <property type="match status" value="1"/>
</dbReference>
<accession>A0A7K1LH39</accession>
<feature type="domain" description="Glucose dehydrogenase C-terminal" evidence="6">
    <location>
        <begin position="143"/>
        <end position="321"/>
    </location>
</feature>
<comment type="cofactor">
    <cofactor evidence="1">
        <name>Zn(2+)</name>
        <dbReference type="ChEBI" id="CHEBI:29105"/>
    </cofactor>
</comment>
<dbReference type="EMBL" id="WOGT01000002">
    <property type="protein sequence ID" value="MUN54504.1"/>
    <property type="molecule type" value="Genomic_DNA"/>
</dbReference>
<dbReference type="InterPro" id="IPR002328">
    <property type="entry name" value="ADH_Zn_CS"/>
</dbReference>
<dbReference type="GO" id="GO:0016491">
    <property type="term" value="F:oxidoreductase activity"/>
    <property type="evidence" value="ECO:0007669"/>
    <property type="project" value="UniProtKB-KW"/>
</dbReference>
<protein>
    <submittedName>
        <fullName evidence="7">Alcohol dehydrogenase catalytic domain-containing protein</fullName>
    </submittedName>
</protein>
<feature type="domain" description="Alcohol dehydrogenase-like N-terminal" evidence="5">
    <location>
        <begin position="23"/>
        <end position="132"/>
    </location>
</feature>
<gene>
    <name evidence="7" type="ORF">GMA10_04635</name>
</gene>
<dbReference type="SUPFAM" id="SSF50129">
    <property type="entry name" value="GroES-like"/>
    <property type="match status" value="1"/>
</dbReference>
<dbReference type="Gene3D" id="3.90.180.10">
    <property type="entry name" value="Medium-chain alcohol dehydrogenases, catalytic domain"/>
    <property type="match status" value="1"/>
</dbReference>
<dbReference type="InterPro" id="IPR050129">
    <property type="entry name" value="Zn_alcohol_dh"/>
</dbReference>
<name>A0A7K1LH39_9MICC</name>
<evidence type="ECO:0000256" key="3">
    <source>
        <dbReference type="ARBA" id="ARBA00022833"/>
    </source>
</evidence>
<dbReference type="InterPro" id="IPR011032">
    <property type="entry name" value="GroES-like_sf"/>
</dbReference>
<dbReference type="SUPFAM" id="SSF51735">
    <property type="entry name" value="NAD(P)-binding Rossmann-fold domains"/>
    <property type="match status" value="1"/>
</dbReference>
<evidence type="ECO:0000256" key="1">
    <source>
        <dbReference type="ARBA" id="ARBA00001947"/>
    </source>
</evidence>
<dbReference type="InterPro" id="IPR013154">
    <property type="entry name" value="ADH-like_N"/>
</dbReference>
<dbReference type="Pfam" id="PF08240">
    <property type="entry name" value="ADH_N"/>
    <property type="match status" value="1"/>
</dbReference>
<dbReference type="PROSITE" id="PS00059">
    <property type="entry name" value="ADH_ZINC"/>
    <property type="match status" value="1"/>
</dbReference>
<dbReference type="GO" id="GO:0008270">
    <property type="term" value="F:zinc ion binding"/>
    <property type="evidence" value="ECO:0007669"/>
    <property type="project" value="InterPro"/>
</dbReference>
<keyword evidence="2" id="KW-0479">Metal-binding</keyword>
<keyword evidence="3" id="KW-0862">Zinc</keyword>
<dbReference type="Proteomes" id="UP000462152">
    <property type="component" value="Unassembled WGS sequence"/>
</dbReference>
<dbReference type="Gene3D" id="3.40.50.720">
    <property type="entry name" value="NAD(P)-binding Rossmann-like Domain"/>
    <property type="match status" value="1"/>
</dbReference>
<evidence type="ECO:0000256" key="2">
    <source>
        <dbReference type="ARBA" id="ARBA00022723"/>
    </source>
</evidence>
<comment type="caution">
    <text evidence="7">The sequence shown here is derived from an EMBL/GenBank/DDBJ whole genome shotgun (WGS) entry which is preliminary data.</text>
</comment>
<dbReference type="InterPro" id="IPR036291">
    <property type="entry name" value="NAD(P)-bd_dom_sf"/>
</dbReference>
<evidence type="ECO:0000313" key="7">
    <source>
        <dbReference type="EMBL" id="MUN54504.1"/>
    </source>
</evidence>
<dbReference type="PANTHER" id="PTHR43401">
    <property type="entry name" value="L-THREONINE 3-DEHYDROGENASE"/>
    <property type="match status" value="1"/>
</dbReference>
<keyword evidence="8" id="KW-1185">Reference proteome</keyword>
<evidence type="ECO:0000259" key="6">
    <source>
        <dbReference type="Pfam" id="PF16912"/>
    </source>
</evidence>
<dbReference type="RefSeq" id="WP_129315171.1">
    <property type="nucleotide sequence ID" value="NZ_NOIQ01000004.1"/>
</dbReference>
<organism evidence="7 8">
    <name type="scientific">Rothia koreensis</name>
    <dbReference type="NCBI Taxonomy" id="592378"/>
    <lineage>
        <taxon>Bacteria</taxon>
        <taxon>Bacillati</taxon>
        <taxon>Actinomycetota</taxon>
        <taxon>Actinomycetes</taxon>
        <taxon>Micrococcales</taxon>
        <taxon>Micrococcaceae</taxon>
        <taxon>Rothia</taxon>
    </lineage>
</organism>
<dbReference type="Pfam" id="PF16912">
    <property type="entry name" value="Glu_dehyd_C"/>
    <property type="match status" value="1"/>
</dbReference>